<dbReference type="Proteomes" id="UP001221924">
    <property type="component" value="Unassembled WGS sequence"/>
</dbReference>
<dbReference type="RefSeq" id="WP_275202916.1">
    <property type="nucleotide sequence ID" value="NZ_JARFID010000317.1"/>
</dbReference>
<proteinExistence type="predicted"/>
<comment type="caution">
    <text evidence="1">The sequence shown here is derived from an EMBL/GenBank/DDBJ whole genome shotgun (WGS) entry which is preliminary data.</text>
</comment>
<accession>A0AAW6MC10</accession>
<protein>
    <submittedName>
        <fullName evidence="1">Uncharacterized protein</fullName>
    </submittedName>
</protein>
<feature type="non-terminal residue" evidence="1">
    <location>
        <position position="107"/>
    </location>
</feature>
<evidence type="ECO:0000313" key="2">
    <source>
        <dbReference type="Proteomes" id="UP001221924"/>
    </source>
</evidence>
<dbReference type="EMBL" id="JARFID010000317">
    <property type="protein sequence ID" value="MDE8697822.1"/>
    <property type="molecule type" value="Genomic_DNA"/>
</dbReference>
<dbReference type="AlphaFoldDB" id="A0AAW6MC10"/>
<evidence type="ECO:0000313" key="1">
    <source>
        <dbReference type="EMBL" id="MDE8697822.1"/>
    </source>
</evidence>
<reference evidence="1" key="1">
    <citation type="submission" date="2023-03" db="EMBL/GenBank/DDBJ databases">
        <title>DFI Biobank Strains.</title>
        <authorList>
            <person name="Mostad J."/>
            <person name="Paddock L."/>
            <person name="Medina S."/>
            <person name="Waligurski E."/>
            <person name="Barat B."/>
            <person name="Smith R."/>
            <person name="Burgo V."/>
            <person name="Metcalfe C."/>
            <person name="Woodson C."/>
            <person name="Sundararajan A."/>
            <person name="Ramaswamy R."/>
            <person name="Lin H."/>
            <person name="Pamer E.G."/>
        </authorList>
    </citation>
    <scope>NUCLEOTIDE SEQUENCE</scope>
    <source>
        <strain evidence="1">DFI.9.5</strain>
    </source>
</reference>
<gene>
    <name evidence="1" type="ORF">PZH42_27595</name>
</gene>
<feature type="non-terminal residue" evidence="1">
    <location>
        <position position="1"/>
    </location>
</feature>
<organism evidence="1 2">
    <name type="scientific">Bacteroides cellulosilyticus</name>
    <dbReference type="NCBI Taxonomy" id="246787"/>
    <lineage>
        <taxon>Bacteria</taxon>
        <taxon>Pseudomonadati</taxon>
        <taxon>Bacteroidota</taxon>
        <taxon>Bacteroidia</taxon>
        <taxon>Bacteroidales</taxon>
        <taxon>Bacteroidaceae</taxon>
        <taxon>Bacteroides</taxon>
    </lineage>
</organism>
<sequence length="107" mass="12619">LMYHKLDENVQLNLSSCGKEYEFSQMHIFYNDSPYSEKTIVDEADYLLADDMANLKKIVKEDKCIYSYVVFFSKYFNTTSDAARIIVKYLNENRDNIDDANILLFLM</sequence>
<name>A0AAW6MC10_9BACE</name>